<dbReference type="SUPFAM" id="SSF103088">
    <property type="entry name" value="OmpA-like"/>
    <property type="match status" value="1"/>
</dbReference>
<dbReference type="PRINTS" id="PR01021">
    <property type="entry name" value="OMPADOMAIN"/>
</dbReference>
<feature type="compositionally biased region" description="Polar residues" evidence="5">
    <location>
        <begin position="195"/>
        <end position="205"/>
    </location>
</feature>
<comment type="caution">
    <text evidence="7">The sequence shown here is derived from an EMBL/GenBank/DDBJ whole genome shotgun (WGS) entry which is preliminary data.</text>
</comment>
<dbReference type="InterPro" id="IPR006665">
    <property type="entry name" value="OmpA-like"/>
</dbReference>
<evidence type="ECO:0000256" key="5">
    <source>
        <dbReference type="SAM" id="MobiDB-lite"/>
    </source>
</evidence>
<dbReference type="PANTHER" id="PTHR30329:SF21">
    <property type="entry name" value="LIPOPROTEIN YIAD-RELATED"/>
    <property type="match status" value="1"/>
</dbReference>
<organism evidence="7 8">
    <name type="scientific">Robbsia andropogonis</name>
    <dbReference type="NCBI Taxonomy" id="28092"/>
    <lineage>
        <taxon>Bacteria</taxon>
        <taxon>Pseudomonadati</taxon>
        <taxon>Pseudomonadota</taxon>
        <taxon>Betaproteobacteria</taxon>
        <taxon>Burkholderiales</taxon>
        <taxon>Burkholderiaceae</taxon>
        <taxon>Robbsia</taxon>
    </lineage>
</organism>
<feature type="domain" description="OmpA-like" evidence="6">
    <location>
        <begin position="242"/>
        <end position="355"/>
    </location>
</feature>
<dbReference type="EMBL" id="LAQU01000001">
    <property type="protein sequence ID" value="KKB65352.1"/>
    <property type="molecule type" value="Genomic_DNA"/>
</dbReference>
<evidence type="ECO:0000259" key="6">
    <source>
        <dbReference type="PROSITE" id="PS51123"/>
    </source>
</evidence>
<gene>
    <name evidence="7" type="ORF">WM40_01885</name>
</gene>
<dbReference type="Proteomes" id="UP000033618">
    <property type="component" value="Unassembled WGS sequence"/>
</dbReference>
<dbReference type="InterPro" id="IPR050330">
    <property type="entry name" value="Bact_OuterMem_StrucFunc"/>
</dbReference>
<name>A0A0F5K739_9BURK</name>
<accession>A0A0F5K739</accession>
<feature type="region of interest" description="Disordered" evidence="5">
    <location>
        <begin position="176"/>
        <end position="256"/>
    </location>
</feature>
<dbReference type="RefSeq" id="WP_046151945.1">
    <property type="nucleotide sequence ID" value="NZ_CADFGU010000010.1"/>
</dbReference>
<dbReference type="CDD" id="cd07185">
    <property type="entry name" value="OmpA_C-like"/>
    <property type="match status" value="1"/>
</dbReference>
<reference evidence="7" key="1">
    <citation type="submission" date="2015-03" db="EMBL/GenBank/DDBJ databases">
        <title>Draft Genome Sequence of Burkholderia andropogonis type strain ICMP2807, isolated from Sorghum bicolor.</title>
        <authorList>
            <person name="Lopes-Santos L."/>
            <person name="Castro D.B."/>
            <person name="Ottoboni L.M."/>
            <person name="Park D."/>
            <person name="Weirc B.S."/>
            <person name="Destefano S.A."/>
        </authorList>
    </citation>
    <scope>NUCLEOTIDE SEQUENCE [LARGE SCALE GENOMIC DNA]</scope>
    <source>
        <strain evidence="7">ICMP2807</strain>
    </source>
</reference>
<dbReference type="STRING" id="28092.WM40_01885"/>
<evidence type="ECO:0000256" key="3">
    <source>
        <dbReference type="ARBA" id="ARBA00023237"/>
    </source>
</evidence>
<evidence type="ECO:0000256" key="4">
    <source>
        <dbReference type="PROSITE-ProRule" id="PRU00473"/>
    </source>
</evidence>
<evidence type="ECO:0000313" key="8">
    <source>
        <dbReference type="Proteomes" id="UP000033618"/>
    </source>
</evidence>
<dbReference type="Pfam" id="PF00691">
    <property type="entry name" value="OmpA"/>
    <property type="match status" value="1"/>
</dbReference>
<proteinExistence type="predicted"/>
<feature type="compositionally biased region" description="Basic and acidic residues" evidence="5">
    <location>
        <begin position="220"/>
        <end position="233"/>
    </location>
</feature>
<feature type="region of interest" description="Disordered" evidence="5">
    <location>
        <begin position="96"/>
        <end position="123"/>
    </location>
</feature>
<dbReference type="GO" id="GO:0009279">
    <property type="term" value="C:cell outer membrane"/>
    <property type="evidence" value="ECO:0007669"/>
    <property type="project" value="UniProtKB-SubCell"/>
</dbReference>
<evidence type="ECO:0000313" key="7">
    <source>
        <dbReference type="EMBL" id="KKB65352.1"/>
    </source>
</evidence>
<feature type="compositionally biased region" description="Polar residues" evidence="5">
    <location>
        <begin position="234"/>
        <end position="250"/>
    </location>
</feature>
<dbReference type="PANTHER" id="PTHR30329">
    <property type="entry name" value="STATOR ELEMENT OF FLAGELLAR MOTOR COMPLEX"/>
    <property type="match status" value="1"/>
</dbReference>
<dbReference type="OrthoDB" id="116979at2"/>
<dbReference type="InterPro" id="IPR036737">
    <property type="entry name" value="OmpA-like_sf"/>
</dbReference>
<comment type="subcellular location">
    <subcellularLocation>
        <location evidence="1">Cell outer membrane</location>
    </subcellularLocation>
</comment>
<keyword evidence="8" id="KW-1185">Reference proteome</keyword>
<dbReference type="Gene3D" id="3.30.1330.60">
    <property type="entry name" value="OmpA-like domain"/>
    <property type="match status" value="1"/>
</dbReference>
<feature type="compositionally biased region" description="Low complexity" evidence="5">
    <location>
        <begin position="107"/>
        <end position="123"/>
    </location>
</feature>
<protein>
    <recommendedName>
        <fullName evidence="6">OmpA-like domain-containing protein</fullName>
    </recommendedName>
</protein>
<dbReference type="InterPro" id="IPR006664">
    <property type="entry name" value="OMP_bac"/>
</dbReference>
<evidence type="ECO:0000256" key="1">
    <source>
        <dbReference type="ARBA" id="ARBA00004442"/>
    </source>
</evidence>
<feature type="compositionally biased region" description="Low complexity" evidence="5">
    <location>
        <begin position="20"/>
        <end position="33"/>
    </location>
</feature>
<feature type="region of interest" description="Disordered" evidence="5">
    <location>
        <begin position="16"/>
        <end position="58"/>
    </location>
</feature>
<keyword evidence="2 4" id="KW-0472">Membrane</keyword>
<evidence type="ECO:0000256" key="2">
    <source>
        <dbReference type="ARBA" id="ARBA00023136"/>
    </source>
</evidence>
<sequence length="356" mass="35589">MMVCIVFGLTACGEKQATGPASSASPASNASAADGKGSADHKASAPASGADPLGMQAMGDRGTEVLDKAAKGVASLTDGGAAMLGRIGIKLRDEDARASGGKSGEMAQQQGAATASDAAARAQDAATTARDAATRAAAASSAVGAHVAGASSDAAARVTGGASDVAAHVAGAPHAATHMSGASSDATARVPGVASDTQARVTRSPSDAAAHAAQVASGPRDSRGEDPRGERAPDTSSATRNGAEQRTPETISIPFLHGKSTLSPETAPLIDVIVNALKNKQAAHAVLCGHADNSGTAEYNRALTLERARAVRDRLVARGIDPSKLSIRSRFDTTEAIGRDAFSERRVDVILTVQDA</sequence>
<dbReference type="PATRIC" id="fig|28092.6.peg.439"/>
<keyword evidence="3" id="KW-0998">Cell outer membrane</keyword>
<dbReference type="AlphaFoldDB" id="A0A0F5K739"/>
<dbReference type="PROSITE" id="PS51123">
    <property type="entry name" value="OMPA_2"/>
    <property type="match status" value="1"/>
</dbReference>